<dbReference type="GO" id="GO:0016787">
    <property type="term" value="F:hydrolase activity"/>
    <property type="evidence" value="ECO:0007669"/>
    <property type="project" value="UniProtKB-KW"/>
</dbReference>
<keyword evidence="1" id="KW-0808">Transferase</keyword>
<dbReference type="Proteomes" id="UP001274896">
    <property type="component" value="Unassembled WGS sequence"/>
</dbReference>
<keyword evidence="10" id="KW-1185">Reference proteome</keyword>
<evidence type="ECO:0000259" key="8">
    <source>
        <dbReference type="Pfam" id="PF17917"/>
    </source>
</evidence>
<dbReference type="EMBL" id="JAUCMX010000009">
    <property type="protein sequence ID" value="KAK3535057.1"/>
    <property type="molecule type" value="Genomic_DNA"/>
</dbReference>
<dbReference type="InterPro" id="IPR043502">
    <property type="entry name" value="DNA/RNA_pol_sf"/>
</dbReference>
<evidence type="ECO:0000256" key="7">
    <source>
        <dbReference type="SAM" id="MobiDB-lite"/>
    </source>
</evidence>
<evidence type="ECO:0000256" key="2">
    <source>
        <dbReference type="ARBA" id="ARBA00022695"/>
    </source>
</evidence>
<evidence type="ECO:0000256" key="5">
    <source>
        <dbReference type="ARBA" id="ARBA00022801"/>
    </source>
</evidence>
<dbReference type="PANTHER" id="PTHR35046">
    <property type="entry name" value="ZINC KNUCKLE (CCHC-TYPE) FAMILY PROTEIN"/>
    <property type="match status" value="1"/>
</dbReference>
<keyword evidence="5" id="KW-0378">Hydrolase</keyword>
<dbReference type="Pfam" id="PF17917">
    <property type="entry name" value="RT_RNaseH"/>
    <property type="match status" value="1"/>
</dbReference>
<organism evidence="9 10">
    <name type="scientific">Hemibagrus guttatus</name>
    <dbReference type="NCBI Taxonomy" id="175788"/>
    <lineage>
        <taxon>Eukaryota</taxon>
        <taxon>Metazoa</taxon>
        <taxon>Chordata</taxon>
        <taxon>Craniata</taxon>
        <taxon>Vertebrata</taxon>
        <taxon>Euteleostomi</taxon>
        <taxon>Actinopterygii</taxon>
        <taxon>Neopterygii</taxon>
        <taxon>Teleostei</taxon>
        <taxon>Ostariophysi</taxon>
        <taxon>Siluriformes</taxon>
        <taxon>Bagridae</taxon>
        <taxon>Hemibagrus</taxon>
    </lineage>
</organism>
<evidence type="ECO:0000256" key="4">
    <source>
        <dbReference type="ARBA" id="ARBA00022759"/>
    </source>
</evidence>
<evidence type="ECO:0000313" key="9">
    <source>
        <dbReference type="EMBL" id="KAK3535057.1"/>
    </source>
</evidence>
<keyword evidence="3" id="KW-0540">Nuclease</keyword>
<dbReference type="SUPFAM" id="SSF56672">
    <property type="entry name" value="DNA/RNA polymerases"/>
    <property type="match status" value="1"/>
</dbReference>
<keyword evidence="6" id="KW-0695">RNA-directed DNA polymerase</keyword>
<keyword evidence="4" id="KW-0255">Endonuclease</keyword>
<name>A0AAE0QXJ1_9TELE</name>
<dbReference type="AlphaFoldDB" id="A0AAE0QXJ1"/>
<reference evidence="9" key="1">
    <citation type="submission" date="2023-06" db="EMBL/GenBank/DDBJ databases">
        <title>Male Hemibagrus guttatus genome.</title>
        <authorList>
            <person name="Bian C."/>
        </authorList>
    </citation>
    <scope>NUCLEOTIDE SEQUENCE</scope>
    <source>
        <strain evidence="9">Male_cb2023</strain>
        <tissue evidence="9">Muscle</tissue>
    </source>
</reference>
<dbReference type="PANTHER" id="PTHR35046:SF26">
    <property type="entry name" value="RNA-DIRECTED DNA POLYMERASE"/>
    <property type="match status" value="1"/>
</dbReference>
<evidence type="ECO:0000313" key="10">
    <source>
        <dbReference type="Proteomes" id="UP001274896"/>
    </source>
</evidence>
<dbReference type="GO" id="GO:0004519">
    <property type="term" value="F:endonuclease activity"/>
    <property type="evidence" value="ECO:0007669"/>
    <property type="project" value="UniProtKB-KW"/>
</dbReference>
<evidence type="ECO:0000256" key="1">
    <source>
        <dbReference type="ARBA" id="ARBA00022679"/>
    </source>
</evidence>
<feature type="domain" description="Reverse transcriptase RNase H-like" evidence="8">
    <location>
        <begin position="60"/>
        <end position="96"/>
    </location>
</feature>
<keyword evidence="2" id="KW-0548">Nucleotidyltransferase</keyword>
<sequence length="342" mass="38029">MPPAVRLGLSSPSANVTLVNYTPVPTSQESSLQRRPIMMWATVNYCPSKRLWRNGATGWKGHPFLVLTNHRNLEYLHGAKRLNPRQARWAVFFTQFHFAVNYRPGSTNSKANALSRQLESKSPPPHPDPILPTSLILAPIQWNLVDKIQRAHAEEAPPASCPPSKFFVPFSLCNDIMNYVQSCTICAQSHSSHQIPEGLFEPLPIPQCPWSHIAVDFLMDLHGSNGFTTVLVVIDHFSKACRKNLISMSFPSRDYLPPWKRPSHCSITFFVTMGYQRTLYLIRGPSSLLKSGGPFVFEFCISPTVQRSGRKDSTKKSGGSCTPTAAMISTAGESSSFTHSSN</sequence>
<evidence type="ECO:0000256" key="3">
    <source>
        <dbReference type="ARBA" id="ARBA00022722"/>
    </source>
</evidence>
<feature type="region of interest" description="Disordered" evidence="7">
    <location>
        <begin position="307"/>
        <end position="342"/>
    </location>
</feature>
<protein>
    <recommendedName>
        <fullName evidence="8">Reverse transcriptase RNase H-like domain-containing protein</fullName>
    </recommendedName>
</protein>
<accession>A0AAE0QXJ1</accession>
<dbReference type="InterPro" id="IPR041373">
    <property type="entry name" value="RT_RNaseH"/>
</dbReference>
<gene>
    <name evidence="9" type="ORF">QTP70_002588</name>
</gene>
<comment type="caution">
    <text evidence="9">The sequence shown here is derived from an EMBL/GenBank/DDBJ whole genome shotgun (WGS) entry which is preliminary data.</text>
</comment>
<dbReference type="GO" id="GO:0003964">
    <property type="term" value="F:RNA-directed DNA polymerase activity"/>
    <property type="evidence" value="ECO:0007669"/>
    <property type="project" value="UniProtKB-KW"/>
</dbReference>
<evidence type="ECO:0000256" key="6">
    <source>
        <dbReference type="ARBA" id="ARBA00022918"/>
    </source>
</evidence>
<proteinExistence type="predicted"/>
<feature type="compositionally biased region" description="Polar residues" evidence="7">
    <location>
        <begin position="331"/>
        <end position="342"/>
    </location>
</feature>